<reference evidence="2 3" key="1">
    <citation type="journal article" date="2016" name="Nat. Commun.">
        <title>Ectomycorrhizal ecology is imprinted in the genome of the dominant symbiotic fungus Cenococcum geophilum.</title>
        <authorList>
            <consortium name="DOE Joint Genome Institute"/>
            <person name="Peter M."/>
            <person name="Kohler A."/>
            <person name="Ohm R.A."/>
            <person name="Kuo A."/>
            <person name="Krutzmann J."/>
            <person name="Morin E."/>
            <person name="Arend M."/>
            <person name="Barry K.W."/>
            <person name="Binder M."/>
            <person name="Choi C."/>
            <person name="Clum A."/>
            <person name="Copeland A."/>
            <person name="Grisel N."/>
            <person name="Haridas S."/>
            <person name="Kipfer T."/>
            <person name="LaButti K."/>
            <person name="Lindquist E."/>
            <person name="Lipzen A."/>
            <person name="Maire R."/>
            <person name="Meier B."/>
            <person name="Mihaltcheva S."/>
            <person name="Molinier V."/>
            <person name="Murat C."/>
            <person name="Poggeler S."/>
            <person name="Quandt C.A."/>
            <person name="Sperisen C."/>
            <person name="Tritt A."/>
            <person name="Tisserant E."/>
            <person name="Crous P.W."/>
            <person name="Henrissat B."/>
            <person name="Nehls U."/>
            <person name="Egli S."/>
            <person name="Spatafora J.W."/>
            <person name="Grigoriev I.V."/>
            <person name="Martin F.M."/>
        </authorList>
    </citation>
    <scope>NUCLEOTIDE SEQUENCE [LARGE SCALE GENOMIC DNA]</scope>
    <source>
        <strain evidence="2 3">CBS 207.34</strain>
    </source>
</reference>
<accession>A0A8E2EZR6</accession>
<gene>
    <name evidence="2" type="ORF">AOQ84DRAFT_440255</name>
</gene>
<evidence type="ECO:0000313" key="3">
    <source>
        <dbReference type="Proteomes" id="UP000250140"/>
    </source>
</evidence>
<keyword evidence="3" id="KW-1185">Reference proteome</keyword>
<protein>
    <submittedName>
        <fullName evidence="2">Uncharacterized protein</fullName>
    </submittedName>
</protein>
<feature type="chain" id="PRO_5034096193" evidence="1">
    <location>
        <begin position="20"/>
        <end position="190"/>
    </location>
</feature>
<dbReference type="AlphaFoldDB" id="A0A8E2EZR6"/>
<evidence type="ECO:0000313" key="2">
    <source>
        <dbReference type="EMBL" id="OCL07333.1"/>
    </source>
</evidence>
<organism evidence="2 3">
    <name type="scientific">Glonium stellatum</name>
    <dbReference type="NCBI Taxonomy" id="574774"/>
    <lineage>
        <taxon>Eukaryota</taxon>
        <taxon>Fungi</taxon>
        <taxon>Dikarya</taxon>
        <taxon>Ascomycota</taxon>
        <taxon>Pezizomycotina</taxon>
        <taxon>Dothideomycetes</taxon>
        <taxon>Pleosporomycetidae</taxon>
        <taxon>Gloniales</taxon>
        <taxon>Gloniaceae</taxon>
        <taxon>Glonium</taxon>
    </lineage>
</organism>
<name>A0A8E2EZR6_9PEZI</name>
<dbReference type="Proteomes" id="UP000250140">
    <property type="component" value="Unassembled WGS sequence"/>
</dbReference>
<proteinExistence type="predicted"/>
<feature type="signal peptide" evidence="1">
    <location>
        <begin position="1"/>
        <end position="19"/>
    </location>
</feature>
<dbReference type="OrthoDB" id="5230873at2759"/>
<keyword evidence="1" id="KW-0732">Signal</keyword>
<evidence type="ECO:0000256" key="1">
    <source>
        <dbReference type="SAM" id="SignalP"/>
    </source>
</evidence>
<sequence>MNLILLVASLVAYAGSCVSASALKPRANQATPTTFKLYAYGPNITNGLRFFYGDGQAYIGSSAPPSVTQAVNITLTSTDSDTTFLVNADSATTNWTSQPMMYIDTTTNAFEPVGFTTSNTTLSEGEVTEGFGLYGGWAFHLNDAGTVDMNFYASPTEENDVYLVKWNAASTKATDGISIALRTEAPMVIT</sequence>
<dbReference type="EMBL" id="KV749897">
    <property type="protein sequence ID" value="OCL07333.1"/>
    <property type="molecule type" value="Genomic_DNA"/>
</dbReference>